<dbReference type="AlphaFoldDB" id="A0A6P1ZN38"/>
<comment type="caution">
    <text evidence="1">The sequence shown here is derived from an EMBL/GenBank/DDBJ whole genome shotgun (WGS) entry which is preliminary data.</text>
</comment>
<dbReference type="Proteomes" id="UP000434052">
    <property type="component" value="Unassembled WGS sequence"/>
</dbReference>
<dbReference type="Pfam" id="PF14350">
    <property type="entry name" value="Beta_protein"/>
    <property type="match status" value="1"/>
</dbReference>
<dbReference type="InterPro" id="IPR025683">
    <property type="entry name" value="Protein_beta"/>
</dbReference>
<proteinExistence type="predicted"/>
<evidence type="ECO:0008006" key="3">
    <source>
        <dbReference type="Google" id="ProtNLM"/>
    </source>
</evidence>
<evidence type="ECO:0000313" key="2">
    <source>
        <dbReference type="Proteomes" id="UP000434052"/>
    </source>
</evidence>
<dbReference type="OrthoDB" id="1492299at2"/>
<sequence>MVRAECVGFKYSAGGTLMPYVPIVRTKAGELDAFARLLSHTVQGLIPCLELQPLEWEATKVQKNLESWAKKLQRSWPWETRCLLDLNVLDGSPWLGSALQALTTYGPSFTPVVTQASSPAFHSAISPYTEHDMGLCLRLNLNSQDLSNDISQLLSHHAALTADKIDVIVDFGAHTSIPLSIAPAITQTIASLPHVTDFRMVAFAATTFPENMAGFQRGISPASRGEWAFWQALRSQPALPRRIEFSDYTAAYPSDGFFDPLTMQMGAKIKYTADSHWVIVKGQGIKGRGYEQYRTLCADLMQLPEYCGSSFSWGDEFIEQCANGGKLGNARTWVSVAVNHHVVFVRDQLANLGVL</sequence>
<name>A0A6P1ZN38_9BACT</name>
<gene>
    <name evidence="1" type="ORF">DQK91_03590</name>
</gene>
<evidence type="ECO:0000313" key="1">
    <source>
        <dbReference type="EMBL" id="TVM35757.1"/>
    </source>
</evidence>
<organism evidence="1 2">
    <name type="scientific">Oceanidesulfovibrio marinus</name>
    <dbReference type="NCBI Taxonomy" id="370038"/>
    <lineage>
        <taxon>Bacteria</taxon>
        <taxon>Pseudomonadati</taxon>
        <taxon>Thermodesulfobacteriota</taxon>
        <taxon>Desulfovibrionia</taxon>
        <taxon>Desulfovibrionales</taxon>
        <taxon>Desulfovibrionaceae</taxon>
        <taxon>Oceanidesulfovibrio</taxon>
    </lineage>
</organism>
<reference evidence="1 2" key="1">
    <citation type="submission" date="2018-06" db="EMBL/GenBank/DDBJ databases">
        <title>Complete genome of Desulfovibrio marinus P48SEP.</title>
        <authorList>
            <person name="Crispim J.S."/>
            <person name="Vidigal P.M.P."/>
            <person name="Silva L.C.F."/>
            <person name="Araujo L.C."/>
            <person name="Laguardia C.N."/>
            <person name="Dias R.S."/>
            <person name="Sousa M.P."/>
            <person name="Paula S.O."/>
            <person name="Silva C."/>
        </authorList>
    </citation>
    <scope>NUCLEOTIDE SEQUENCE [LARGE SCALE GENOMIC DNA]</scope>
    <source>
        <strain evidence="1 2">P48SEP</strain>
    </source>
</reference>
<accession>A0A6P1ZN38</accession>
<dbReference type="EMBL" id="QMIF01000002">
    <property type="protein sequence ID" value="TVM35757.1"/>
    <property type="molecule type" value="Genomic_DNA"/>
</dbReference>
<protein>
    <recommendedName>
        <fullName evidence="3">Beta protein</fullName>
    </recommendedName>
</protein>